<sequence length="160" mass="18174">MNNHRSNYLFRYRSGGLTYLSLLLVLALLSLAAMATLQLASFAQRRAAEEELLFIGQEFQRALLSYANATPPGVSRAPPSLDELLRDNRTPAVRRHLRKLYIDPIRLKPDWGLITSPDGKGIVGIHSKSDREPIKIAQFPVSMSDFENKKSYEDWVFKMP</sequence>
<proteinExistence type="predicted"/>
<evidence type="ECO:0000313" key="2">
    <source>
        <dbReference type="Proteomes" id="UP000650424"/>
    </source>
</evidence>
<comment type="caution">
    <text evidence="1">The sequence shown here is derived from an EMBL/GenBank/DDBJ whole genome shotgun (WGS) entry which is preliminary data.</text>
</comment>
<name>A0ABR6ZKM5_9BURK</name>
<reference evidence="1 2" key="1">
    <citation type="submission" date="2020-08" db="EMBL/GenBank/DDBJ databases">
        <title>Novel species isolated from subtropical streams in China.</title>
        <authorList>
            <person name="Lu H."/>
        </authorList>
    </citation>
    <scope>NUCLEOTIDE SEQUENCE [LARGE SCALE GENOMIC DNA]</scope>
    <source>
        <strain evidence="1 2">CY18W</strain>
    </source>
</reference>
<protein>
    <submittedName>
        <fullName evidence="1">Type II secretion system protein</fullName>
    </submittedName>
</protein>
<dbReference type="RefSeq" id="WP_186945250.1">
    <property type="nucleotide sequence ID" value="NZ_JACOGF010000001.1"/>
</dbReference>
<dbReference type="EMBL" id="JACOGF010000001">
    <property type="protein sequence ID" value="MBC3915990.1"/>
    <property type="molecule type" value="Genomic_DNA"/>
</dbReference>
<evidence type="ECO:0000313" key="1">
    <source>
        <dbReference type="EMBL" id="MBC3915990.1"/>
    </source>
</evidence>
<accession>A0ABR6ZKM5</accession>
<dbReference type="Proteomes" id="UP000650424">
    <property type="component" value="Unassembled WGS sequence"/>
</dbReference>
<keyword evidence="2" id="KW-1185">Reference proteome</keyword>
<organism evidence="1 2">
    <name type="scientific">Undibacterium hunanense</name>
    <dbReference type="NCBI Taxonomy" id="2762292"/>
    <lineage>
        <taxon>Bacteria</taxon>
        <taxon>Pseudomonadati</taxon>
        <taxon>Pseudomonadota</taxon>
        <taxon>Betaproteobacteria</taxon>
        <taxon>Burkholderiales</taxon>
        <taxon>Oxalobacteraceae</taxon>
        <taxon>Undibacterium</taxon>
    </lineage>
</organism>
<gene>
    <name evidence="1" type="ORF">H8L32_00705</name>
</gene>